<keyword evidence="5 7" id="KW-1133">Transmembrane helix</keyword>
<keyword evidence="9" id="KW-1185">Reference proteome</keyword>
<dbReference type="InterPro" id="IPR051115">
    <property type="entry name" value="LAPTM_transporter"/>
</dbReference>
<dbReference type="OrthoDB" id="10002163at2759"/>
<feature type="transmembrane region" description="Helical" evidence="7">
    <location>
        <begin position="150"/>
        <end position="172"/>
    </location>
</feature>
<evidence type="ECO:0000256" key="2">
    <source>
        <dbReference type="ARBA" id="ARBA00010076"/>
    </source>
</evidence>
<evidence type="ECO:0000256" key="3">
    <source>
        <dbReference type="ARBA" id="ARBA00022448"/>
    </source>
</evidence>
<dbReference type="Pfam" id="PF03821">
    <property type="entry name" value="Mtp"/>
    <property type="match status" value="1"/>
</dbReference>
<comment type="similarity">
    <text evidence="2">Belongs to the LAPTM4/LAPTM5 transporter family.</text>
</comment>
<dbReference type="AlphaFoldDB" id="A0A814BGV8"/>
<protein>
    <recommendedName>
        <fullName evidence="10">Lysosomal-associated transmembrane protein 4A</fullName>
    </recommendedName>
</protein>
<evidence type="ECO:0000256" key="6">
    <source>
        <dbReference type="ARBA" id="ARBA00023136"/>
    </source>
</evidence>
<name>A0A814BGV8_9BILA</name>
<accession>A0A814BGV8</accession>
<evidence type="ECO:0008006" key="10">
    <source>
        <dbReference type="Google" id="ProtNLM"/>
    </source>
</evidence>
<feature type="transmembrane region" description="Helical" evidence="7">
    <location>
        <begin position="16"/>
        <end position="37"/>
    </location>
</feature>
<comment type="subcellular location">
    <subcellularLocation>
        <location evidence="1">Endomembrane system</location>
        <topology evidence="1">Multi-pass membrane protein</topology>
    </subcellularLocation>
</comment>
<organism evidence="8 9">
    <name type="scientific">Brachionus calyciflorus</name>
    <dbReference type="NCBI Taxonomy" id="104777"/>
    <lineage>
        <taxon>Eukaryota</taxon>
        <taxon>Metazoa</taxon>
        <taxon>Spiralia</taxon>
        <taxon>Gnathifera</taxon>
        <taxon>Rotifera</taxon>
        <taxon>Eurotatoria</taxon>
        <taxon>Monogononta</taxon>
        <taxon>Pseudotrocha</taxon>
        <taxon>Ploima</taxon>
        <taxon>Brachionidae</taxon>
        <taxon>Brachionus</taxon>
    </lineage>
</organism>
<keyword evidence="6 7" id="KW-0472">Membrane</keyword>
<evidence type="ECO:0000313" key="8">
    <source>
        <dbReference type="EMBL" id="CAF0926481.1"/>
    </source>
</evidence>
<dbReference type="Proteomes" id="UP000663879">
    <property type="component" value="Unassembled WGS sequence"/>
</dbReference>
<evidence type="ECO:0000256" key="7">
    <source>
        <dbReference type="SAM" id="Phobius"/>
    </source>
</evidence>
<dbReference type="PANTHER" id="PTHR12479:SF10">
    <property type="entry name" value="LYSOSOMAL-ASSOCIATED TRANSMEMBRANE PROTEIN"/>
    <property type="match status" value="1"/>
</dbReference>
<proteinExistence type="inferred from homology"/>
<dbReference type="EMBL" id="CAJNOC010002326">
    <property type="protein sequence ID" value="CAF0926481.1"/>
    <property type="molecule type" value="Genomic_DNA"/>
</dbReference>
<evidence type="ECO:0000256" key="4">
    <source>
        <dbReference type="ARBA" id="ARBA00022692"/>
    </source>
</evidence>
<gene>
    <name evidence="8" type="ORF">OXX778_LOCUS12668</name>
</gene>
<dbReference type="InterPro" id="IPR004687">
    <property type="entry name" value="LAPTM4/5"/>
</dbReference>
<comment type="caution">
    <text evidence="8">The sequence shown here is derived from an EMBL/GenBank/DDBJ whole genome shotgun (WGS) entry which is preliminary data.</text>
</comment>
<sequence>MTKAIFCCLKIKSATLLIGILDLFLHIILLTSLLTSWSHPSIFDHYYTNSFNLMSSPSSNCQIISARNGFMDSPTALPYGEASNLIQHSKNHKRNIDIPSQFGYPNQFSNNSNNYLLPKDKSIYVLITLFSTLIITMLIYGIVKNKPSYLMPYFSIKVFQVVMATLTTLSFYTCLPNVRLWIQSQNYFPLKYRLLAMDNHSLDLFVFSILLASILAKFYIVIIVWYCYRHMITLESFRSNSYISSGNAYFEESNTGVKFDEESFMSLPPKYEEVIKDCQVPITSSLIVEQTNEIENETASQVPTYSQAISSKNGMINV</sequence>
<evidence type="ECO:0000256" key="5">
    <source>
        <dbReference type="ARBA" id="ARBA00022989"/>
    </source>
</evidence>
<reference evidence="8" key="1">
    <citation type="submission" date="2021-02" db="EMBL/GenBank/DDBJ databases">
        <authorList>
            <person name="Nowell W R."/>
        </authorList>
    </citation>
    <scope>NUCLEOTIDE SEQUENCE</scope>
    <source>
        <strain evidence="8">Ploen Becks lab</strain>
    </source>
</reference>
<evidence type="ECO:0000256" key="1">
    <source>
        <dbReference type="ARBA" id="ARBA00004127"/>
    </source>
</evidence>
<keyword evidence="3" id="KW-0813">Transport</keyword>
<evidence type="ECO:0000313" key="9">
    <source>
        <dbReference type="Proteomes" id="UP000663879"/>
    </source>
</evidence>
<dbReference type="GO" id="GO:0005765">
    <property type="term" value="C:lysosomal membrane"/>
    <property type="evidence" value="ECO:0007669"/>
    <property type="project" value="TreeGrafter"/>
</dbReference>
<keyword evidence="4 7" id="KW-0812">Transmembrane</keyword>
<dbReference type="PANTHER" id="PTHR12479">
    <property type="entry name" value="LYSOSOMAL-ASSOCIATED TRANSMEMBRANE PROTEIN"/>
    <property type="match status" value="1"/>
</dbReference>
<feature type="transmembrane region" description="Helical" evidence="7">
    <location>
        <begin position="123"/>
        <end position="143"/>
    </location>
</feature>
<dbReference type="GO" id="GO:0012505">
    <property type="term" value="C:endomembrane system"/>
    <property type="evidence" value="ECO:0007669"/>
    <property type="project" value="UniProtKB-SubCell"/>
</dbReference>
<feature type="transmembrane region" description="Helical" evidence="7">
    <location>
        <begin position="204"/>
        <end position="228"/>
    </location>
</feature>